<dbReference type="GeneID" id="9131987"/>
<dbReference type="HOGENOM" id="CLU_2730397_0_0_2"/>
<gene>
    <name evidence="1" type="ordered locus">Metin_0974</name>
</gene>
<evidence type="ECO:0000313" key="2">
    <source>
        <dbReference type="Proteomes" id="UP000002061"/>
    </source>
</evidence>
<keyword evidence="2" id="KW-1185">Reference proteome</keyword>
<organism evidence="1 2">
    <name type="scientific">Methanocaldococcus infernus (strain DSM 11812 / JCM 15783 / ME)</name>
    <dbReference type="NCBI Taxonomy" id="573063"/>
    <lineage>
        <taxon>Archaea</taxon>
        <taxon>Methanobacteriati</taxon>
        <taxon>Methanobacteriota</taxon>
        <taxon>Methanomada group</taxon>
        <taxon>Methanococci</taxon>
        <taxon>Methanococcales</taxon>
        <taxon>Methanocaldococcaceae</taxon>
        <taxon>Methanocaldococcus</taxon>
    </lineage>
</organism>
<protein>
    <submittedName>
        <fullName evidence="1">Uncharacterized protein</fullName>
    </submittedName>
</protein>
<dbReference type="EMBL" id="CP002009">
    <property type="protein sequence ID" value="ADG13632.1"/>
    <property type="molecule type" value="Genomic_DNA"/>
</dbReference>
<dbReference type="STRING" id="573063.Metin_0974"/>
<dbReference type="KEGG" id="mif:Metin_0974"/>
<dbReference type="AlphaFoldDB" id="D5VSS9"/>
<evidence type="ECO:0000313" key="1">
    <source>
        <dbReference type="EMBL" id="ADG13632.1"/>
    </source>
</evidence>
<sequence length="71" mass="8393">MVIIISRKSVDIKLKKDEVELIDDTVINLFKLKAELLPEEEANEEEVKEYLKILEGEEWEDLDEILDDLFD</sequence>
<accession>D5VSS9</accession>
<dbReference type="eggNOG" id="arCOG09832">
    <property type="taxonomic scope" value="Archaea"/>
</dbReference>
<dbReference type="Proteomes" id="UP000002061">
    <property type="component" value="Chromosome"/>
</dbReference>
<reference evidence="1" key="1">
    <citation type="submission" date="2010-04" db="EMBL/GenBank/DDBJ databases">
        <title>Complete sequence of Methanocaldococcus infernus ME.</title>
        <authorList>
            <consortium name="US DOE Joint Genome Institute"/>
            <person name="Lucas S."/>
            <person name="Copeland A."/>
            <person name="Lapidus A."/>
            <person name="Cheng J.-F."/>
            <person name="Bruce D."/>
            <person name="Goodwin L."/>
            <person name="Pitluck S."/>
            <person name="Munk A.C."/>
            <person name="Detter J.C."/>
            <person name="Han C."/>
            <person name="Tapia R."/>
            <person name="Land M."/>
            <person name="Hauser L."/>
            <person name="Kyrpides N."/>
            <person name="Mikhailova N."/>
            <person name="Sieprawska-Lupa M."/>
            <person name="Whitman W.B."/>
            <person name="Woyke T."/>
        </authorList>
    </citation>
    <scope>NUCLEOTIDE SEQUENCE [LARGE SCALE GENOMIC DNA]</scope>
    <source>
        <strain evidence="1">ME</strain>
    </source>
</reference>
<proteinExistence type="predicted"/>
<dbReference type="RefSeq" id="WP_013100378.1">
    <property type="nucleotide sequence ID" value="NC_014122.1"/>
</dbReference>
<name>D5VSS9_METIM</name>